<accession>A0A6N3G9X7</accession>
<feature type="domain" description="M23ase beta-sheet core" evidence="1">
    <location>
        <begin position="281"/>
        <end position="374"/>
    </location>
</feature>
<evidence type="ECO:0000313" key="2">
    <source>
        <dbReference type="EMBL" id="VYU61076.1"/>
    </source>
</evidence>
<dbReference type="EMBL" id="CACRUT010000028">
    <property type="protein sequence ID" value="VYU61076.1"/>
    <property type="molecule type" value="Genomic_DNA"/>
</dbReference>
<dbReference type="RefSeq" id="WP_412443092.1">
    <property type="nucleotide sequence ID" value="NZ_CACRUT010000028.1"/>
</dbReference>
<dbReference type="AlphaFoldDB" id="A0A6N3G9X7"/>
<dbReference type="Pfam" id="PF01551">
    <property type="entry name" value="Peptidase_M23"/>
    <property type="match status" value="2"/>
</dbReference>
<evidence type="ECO:0000259" key="1">
    <source>
        <dbReference type="Pfam" id="PF01551"/>
    </source>
</evidence>
<protein>
    <submittedName>
        <fullName evidence="2">Murein hydrolase activator NlpD</fullName>
    </submittedName>
</protein>
<keyword evidence="2" id="KW-0378">Hydrolase</keyword>
<sequence>MVKRISILCLALLLALLYSFTGSRKERVDFSRVERRMLHIPTAGLFDGTGYFTVTSADMERDGWSFPVEDGVLFTPDFRHEPVGWYIMSPEVKHEVRAAMQGVVRLVRKTDLGKTVVVLHPNGMETVYAHHAKTLVESGDYVSAGQAVALAGADHGVVYTYFALMVNGVPMSPSTLARPDGSLKFDAMQFRLDESGYVRASFCRRGEIIERPPRFDWFRVPELVDLDRPFSAMERQHVGVATPGLFDEASSFTIDLSRIGKWSYPLPGAKVISPYGGARKNHTGTDLKTKSRDKIRAVFDGVVRFSGKYSAYGNMVVLRHANGLETCYSHNAKNLVRVGDRVKAGDAIATVGRTGRATTEHCHFEVRVNGVPFNSDYIFDHGRHALRKDKLTFTRKSNGTISVRKI</sequence>
<feature type="domain" description="M23ase beta-sheet core" evidence="1">
    <location>
        <begin position="93"/>
        <end position="173"/>
    </location>
</feature>
<dbReference type="InterPro" id="IPR011055">
    <property type="entry name" value="Dup_hybrid_motif"/>
</dbReference>
<dbReference type="GO" id="GO:0004222">
    <property type="term" value="F:metalloendopeptidase activity"/>
    <property type="evidence" value="ECO:0007669"/>
    <property type="project" value="TreeGrafter"/>
</dbReference>
<dbReference type="InterPro" id="IPR016047">
    <property type="entry name" value="M23ase_b-sheet_dom"/>
</dbReference>
<name>A0A6N3G9X7_9BACT</name>
<organism evidence="2">
    <name type="scientific">Paraprevotella clara</name>
    <dbReference type="NCBI Taxonomy" id="454154"/>
    <lineage>
        <taxon>Bacteria</taxon>
        <taxon>Pseudomonadati</taxon>
        <taxon>Bacteroidota</taxon>
        <taxon>Bacteroidia</taxon>
        <taxon>Bacteroidales</taxon>
        <taxon>Prevotellaceae</taxon>
        <taxon>Paraprevotella</taxon>
    </lineage>
</organism>
<proteinExistence type="predicted"/>
<dbReference type="SUPFAM" id="SSF51261">
    <property type="entry name" value="Duplicated hybrid motif"/>
    <property type="match status" value="2"/>
</dbReference>
<dbReference type="PANTHER" id="PTHR21666:SF270">
    <property type="entry name" value="MUREIN HYDROLASE ACTIVATOR ENVC"/>
    <property type="match status" value="1"/>
</dbReference>
<gene>
    <name evidence="2" type="primary">nlpD</name>
    <name evidence="2" type="ORF">PCLFYP37_03293</name>
</gene>
<dbReference type="CDD" id="cd12797">
    <property type="entry name" value="M23_peptidase"/>
    <property type="match status" value="2"/>
</dbReference>
<dbReference type="PANTHER" id="PTHR21666">
    <property type="entry name" value="PEPTIDASE-RELATED"/>
    <property type="match status" value="1"/>
</dbReference>
<reference evidence="2" key="1">
    <citation type="submission" date="2019-11" db="EMBL/GenBank/DDBJ databases">
        <authorList>
            <person name="Feng L."/>
        </authorList>
    </citation>
    <scope>NUCLEOTIDE SEQUENCE</scope>
    <source>
        <strain evidence="2">PclaraLFYP37</strain>
    </source>
</reference>
<dbReference type="InterPro" id="IPR050570">
    <property type="entry name" value="Cell_wall_metabolism_enzyme"/>
</dbReference>
<dbReference type="Gene3D" id="2.70.70.10">
    <property type="entry name" value="Glucose Permease (Domain IIA)"/>
    <property type="match status" value="2"/>
</dbReference>